<proteinExistence type="predicted"/>
<dbReference type="Proteomes" id="UP000187203">
    <property type="component" value="Unassembled WGS sequence"/>
</dbReference>
<evidence type="ECO:0000256" key="1">
    <source>
        <dbReference type="SAM" id="Phobius"/>
    </source>
</evidence>
<protein>
    <recommendedName>
        <fullName evidence="2">PGG domain-containing protein</fullName>
    </recommendedName>
</protein>
<dbReference type="PANTHER" id="PTHR24128">
    <property type="entry name" value="HOMEOBOX PROTEIN WARIAI"/>
    <property type="match status" value="1"/>
</dbReference>
<comment type="caution">
    <text evidence="3">The sequence shown here is derived from an EMBL/GenBank/DDBJ whole genome shotgun (WGS) entry which is preliminary data.</text>
</comment>
<organism evidence="3 4">
    <name type="scientific">Corchorus olitorius</name>
    <dbReference type="NCBI Taxonomy" id="93759"/>
    <lineage>
        <taxon>Eukaryota</taxon>
        <taxon>Viridiplantae</taxon>
        <taxon>Streptophyta</taxon>
        <taxon>Embryophyta</taxon>
        <taxon>Tracheophyta</taxon>
        <taxon>Spermatophyta</taxon>
        <taxon>Magnoliopsida</taxon>
        <taxon>eudicotyledons</taxon>
        <taxon>Gunneridae</taxon>
        <taxon>Pentapetalae</taxon>
        <taxon>rosids</taxon>
        <taxon>malvids</taxon>
        <taxon>Malvales</taxon>
        <taxon>Malvaceae</taxon>
        <taxon>Grewioideae</taxon>
        <taxon>Apeibeae</taxon>
        <taxon>Corchorus</taxon>
    </lineage>
</organism>
<keyword evidence="4" id="KW-1185">Reference proteome</keyword>
<dbReference type="OrthoDB" id="975491at2759"/>
<keyword evidence="1" id="KW-0812">Transmembrane</keyword>
<keyword evidence="1" id="KW-1133">Transmembrane helix</keyword>
<accession>A0A1R3JQ92</accession>
<feature type="transmembrane region" description="Helical" evidence="1">
    <location>
        <begin position="155"/>
        <end position="174"/>
    </location>
</feature>
<evidence type="ECO:0000313" key="3">
    <source>
        <dbReference type="EMBL" id="OMO97072.1"/>
    </source>
</evidence>
<dbReference type="InterPro" id="IPR026961">
    <property type="entry name" value="PGG_dom"/>
</dbReference>
<dbReference type="Pfam" id="PF13962">
    <property type="entry name" value="PGG"/>
    <property type="match status" value="1"/>
</dbReference>
<reference evidence="4" key="1">
    <citation type="submission" date="2013-09" db="EMBL/GenBank/DDBJ databases">
        <title>Corchorus olitorius genome sequencing.</title>
        <authorList>
            <person name="Alam M."/>
            <person name="Haque M.S."/>
            <person name="Islam M.S."/>
            <person name="Emdad E.M."/>
            <person name="Islam M.M."/>
            <person name="Ahmed B."/>
            <person name="Halim A."/>
            <person name="Hossen Q.M.M."/>
            <person name="Hossain M.Z."/>
            <person name="Ahmed R."/>
            <person name="Khan M.M."/>
            <person name="Islam R."/>
            <person name="Rashid M.M."/>
            <person name="Khan S.A."/>
            <person name="Rahman M.S."/>
            <person name="Alam M."/>
            <person name="Yahiya A.S."/>
            <person name="Khan M.S."/>
            <person name="Azam M.S."/>
            <person name="Haque T."/>
            <person name="Lashkar M.Z.H."/>
            <person name="Akhand A.I."/>
            <person name="Morshed G."/>
            <person name="Roy S."/>
            <person name="Uddin K.S."/>
            <person name="Rabeya T."/>
            <person name="Hossain A.S."/>
            <person name="Chowdhury A."/>
            <person name="Snigdha A.R."/>
            <person name="Mortoza M.S."/>
            <person name="Matin S.A."/>
            <person name="Hoque S.M.E."/>
            <person name="Islam M.K."/>
            <person name="Roy D.K."/>
            <person name="Haider R."/>
            <person name="Moosa M.M."/>
            <person name="Elias S.M."/>
            <person name="Hasan A.M."/>
            <person name="Jahan S."/>
            <person name="Shafiuddin M."/>
            <person name="Mahmood N."/>
            <person name="Shommy N.S."/>
        </authorList>
    </citation>
    <scope>NUCLEOTIDE SEQUENCE [LARGE SCALE GENOMIC DNA]</scope>
    <source>
        <strain evidence="4">cv. O-4</strain>
    </source>
</reference>
<evidence type="ECO:0000259" key="2">
    <source>
        <dbReference type="Pfam" id="PF13962"/>
    </source>
</evidence>
<feature type="transmembrane region" description="Helical" evidence="1">
    <location>
        <begin position="122"/>
        <end position="143"/>
    </location>
</feature>
<dbReference type="AlphaFoldDB" id="A0A1R3JQ92"/>
<feature type="transmembrane region" description="Helical" evidence="1">
    <location>
        <begin position="180"/>
        <end position="198"/>
    </location>
</feature>
<evidence type="ECO:0000313" key="4">
    <source>
        <dbReference type="Proteomes" id="UP000187203"/>
    </source>
</evidence>
<name>A0A1R3JQ92_9ROSI</name>
<dbReference type="EMBL" id="AWUE01015487">
    <property type="protein sequence ID" value="OMO97072.1"/>
    <property type="molecule type" value="Genomic_DNA"/>
</dbReference>
<gene>
    <name evidence="3" type="ORF">COLO4_14898</name>
</gene>
<dbReference type="PANTHER" id="PTHR24128:SF40">
    <property type="entry name" value="SERINE_THREONINE-PROTEIN PHOSPHATASE 6 REGULATORY ANKYRIN REPEAT SUBUNIT A-LIKE"/>
    <property type="match status" value="1"/>
</dbReference>
<sequence>MIKLLIECKGVDRKIINGRGFTALDVLQRQTDQVDSAGVKILRSYSWSFEPSRFNEKLTRDIMSMKPETANAVLVVLALVLTMTYQALLSPPGSVFQGDAGPASDPTTNKVGKSVINPASFLLFYIPNGIAFLMAWIVTILLLQVVAESIFRLVYPLYIVMCFCYGSALGIIQPSDLPTWFAYVPSLFVILVYYPALYRFRKR</sequence>
<feature type="transmembrane region" description="Helical" evidence="1">
    <location>
        <begin position="70"/>
        <end position="88"/>
    </location>
</feature>
<keyword evidence="1" id="KW-0472">Membrane</keyword>
<feature type="domain" description="PGG" evidence="2">
    <location>
        <begin position="68"/>
        <end position="163"/>
    </location>
</feature>
<dbReference type="STRING" id="93759.A0A1R3JQ92"/>